<feature type="coiled-coil region" evidence="2">
    <location>
        <begin position="98"/>
        <end position="174"/>
    </location>
</feature>
<feature type="non-terminal residue" evidence="4">
    <location>
        <position position="499"/>
    </location>
</feature>
<evidence type="ECO:0000256" key="3">
    <source>
        <dbReference type="SAM" id="MobiDB-lite"/>
    </source>
</evidence>
<dbReference type="PANTHER" id="PTHR21549:SF0">
    <property type="entry name" value="COILED-COIL DOMAIN-CONTAINING PROTEIN 112"/>
    <property type="match status" value="1"/>
</dbReference>
<evidence type="ECO:0000256" key="1">
    <source>
        <dbReference type="ARBA" id="ARBA00023054"/>
    </source>
</evidence>
<dbReference type="PANTHER" id="PTHR21549">
    <property type="entry name" value="MUTATED IN BLADDER CANCER 1"/>
    <property type="match status" value="1"/>
</dbReference>
<dbReference type="AlphaFoldDB" id="A0A8J7P142"/>
<protein>
    <submittedName>
        <fullName evidence="4">CC112 protein</fullName>
    </submittedName>
</protein>
<accession>A0A8J7P142</accession>
<comment type="caution">
    <text evidence="4">The sequence shown here is derived from an EMBL/GenBank/DDBJ whole genome shotgun (WGS) entry which is preliminary data.</text>
</comment>
<evidence type="ECO:0000313" key="4">
    <source>
        <dbReference type="EMBL" id="MBN3323472.1"/>
    </source>
</evidence>
<feature type="non-terminal residue" evidence="4">
    <location>
        <position position="1"/>
    </location>
</feature>
<name>A0A8J7P142_ATRSP</name>
<feature type="compositionally biased region" description="Basic and acidic residues" evidence="3">
    <location>
        <begin position="455"/>
        <end position="475"/>
    </location>
</feature>
<gene>
    <name evidence="4" type="primary">Ccdc112</name>
    <name evidence="4" type="ORF">GTO95_0006148</name>
</gene>
<sequence length="499" mass="59546">MAALTTAASAETCFEDDNEFQPTSCHDKEFYIQSWKAKAAQSKKVEFIREADKLKNQIAKLEKDRNVTVYNKKNDFRNEFGTLEEVDLKLMNNRKSEKDKLQQQLVKIHNSVKRFQRQLQDVKPTPDYIGKLKEVMEEVENSINNFKEEQRQIYDELLNEEKTCAQEILALEKKIDTWASAVAAPPKTCAKVPLAKSIEEHLPAEVAELEKFLQQTGGRQGGWDDFDHQNFLRVWTKHSGKPAYLKEALMYLPGRTEKEIKLHENWYHEFLFLEERKKEAIAKWQSKRRREKEELLKQKETSEGELARQQAAREEARRKREEQERREKEAQLQDWRGQKELQRRREEQQRLREEALQRRREKEERRRQLEVRLAAEEYARQKREREDRLRVENELRERAELEEKRRQAASEIVKFQERDLLKLEVKLQEKQAKEEDKAEREKRLAKLKEKVEAHISRDPSRLWKPTKGWEERTKEIGPTGGGPVLHLPHRAVPSWRQGI</sequence>
<dbReference type="InterPro" id="IPR039902">
    <property type="entry name" value="CCDC148/CCDC112"/>
</dbReference>
<feature type="region of interest" description="Disordered" evidence="3">
    <location>
        <begin position="293"/>
        <end position="334"/>
    </location>
</feature>
<dbReference type="EMBL" id="JAAWVO010065498">
    <property type="protein sequence ID" value="MBN3323472.1"/>
    <property type="molecule type" value="Genomic_DNA"/>
</dbReference>
<evidence type="ECO:0000313" key="5">
    <source>
        <dbReference type="Proteomes" id="UP000736164"/>
    </source>
</evidence>
<proteinExistence type="predicted"/>
<feature type="region of interest" description="Disordered" evidence="3">
    <location>
        <begin position="455"/>
        <end position="499"/>
    </location>
</feature>
<reference evidence="4" key="1">
    <citation type="journal article" date="2021" name="Cell">
        <title>Tracing the genetic footprints of vertebrate landing in non-teleost ray-finned fishes.</title>
        <authorList>
            <person name="Bi X."/>
            <person name="Wang K."/>
            <person name="Yang L."/>
            <person name="Pan H."/>
            <person name="Jiang H."/>
            <person name="Wei Q."/>
            <person name="Fang M."/>
            <person name="Yu H."/>
            <person name="Zhu C."/>
            <person name="Cai Y."/>
            <person name="He Y."/>
            <person name="Gan X."/>
            <person name="Zeng H."/>
            <person name="Yu D."/>
            <person name="Zhu Y."/>
            <person name="Jiang H."/>
            <person name="Qiu Q."/>
            <person name="Yang H."/>
            <person name="Zhang Y.E."/>
            <person name="Wang W."/>
            <person name="Zhu M."/>
            <person name="He S."/>
            <person name="Zhang G."/>
        </authorList>
    </citation>
    <scope>NUCLEOTIDE SEQUENCE</scope>
    <source>
        <strain evidence="4">Allg_001</strain>
    </source>
</reference>
<evidence type="ECO:0000256" key="2">
    <source>
        <dbReference type="SAM" id="Coils"/>
    </source>
</evidence>
<feature type="coiled-coil region" evidence="2">
    <location>
        <begin position="37"/>
        <end position="64"/>
    </location>
</feature>
<keyword evidence="1 2" id="KW-0175">Coiled coil</keyword>
<organism evidence="4 5">
    <name type="scientific">Atractosteus spatula</name>
    <name type="common">Alligator gar</name>
    <name type="synonym">Lepisosteus spatula</name>
    <dbReference type="NCBI Taxonomy" id="7917"/>
    <lineage>
        <taxon>Eukaryota</taxon>
        <taxon>Metazoa</taxon>
        <taxon>Chordata</taxon>
        <taxon>Craniata</taxon>
        <taxon>Vertebrata</taxon>
        <taxon>Euteleostomi</taxon>
        <taxon>Actinopterygii</taxon>
        <taxon>Neopterygii</taxon>
        <taxon>Holostei</taxon>
        <taxon>Semionotiformes</taxon>
        <taxon>Lepisosteidae</taxon>
        <taxon>Atractosteus</taxon>
    </lineage>
</organism>
<dbReference type="Proteomes" id="UP000736164">
    <property type="component" value="Unassembled WGS sequence"/>
</dbReference>
<keyword evidence="5" id="KW-1185">Reference proteome</keyword>